<evidence type="ECO:0000256" key="7">
    <source>
        <dbReference type="ARBA" id="ARBA00022694"/>
    </source>
</evidence>
<proteinExistence type="inferred from homology"/>
<dbReference type="EMBL" id="JPQZ01000019">
    <property type="protein sequence ID" value="KKO75516.1"/>
    <property type="molecule type" value="Genomic_DNA"/>
</dbReference>
<evidence type="ECO:0000313" key="9">
    <source>
        <dbReference type="EMBL" id="KKO75516.1"/>
    </source>
</evidence>
<dbReference type="Gene3D" id="3.40.50.300">
    <property type="entry name" value="P-loop containing nucleotide triphosphate hydrolases"/>
    <property type="match status" value="1"/>
</dbReference>
<dbReference type="PANTHER" id="PTHR12896:SF1">
    <property type="entry name" value="ELONGATOR COMPLEX PROTEIN 4"/>
    <property type="match status" value="1"/>
</dbReference>
<dbReference type="InterPro" id="IPR027417">
    <property type="entry name" value="P-loop_NTPase"/>
</dbReference>
<dbReference type="PANTHER" id="PTHR12896">
    <property type="entry name" value="PAX6 NEIGHBOR PROTEIN PAXNEB"/>
    <property type="match status" value="1"/>
</dbReference>
<protein>
    <recommendedName>
        <fullName evidence="5">Elongator complex protein 4</fullName>
    </recommendedName>
</protein>
<dbReference type="UniPathway" id="UPA00988"/>
<dbReference type="GO" id="GO:0008023">
    <property type="term" value="C:transcription elongation factor complex"/>
    <property type="evidence" value="ECO:0007669"/>
    <property type="project" value="TreeGrafter"/>
</dbReference>
<dbReference type="GO" id="GO:0002098">
    <property type="term" value="P:tRNA wobble uridine modification"/>
    <property type="evidence" value="ECO:0007669"/>
    <property type="project" value="InterPro"/>
</dbReference>
<keyword evidence="7" id="KW-0819">tRNA processing</keyword>
<name>A0A0F9WDK0_9MICR</name>
<dbReference type="VEuPathDB" id="MicrosporidiaDB:G9O61_00g021000"/>
<reference evidence="9 10" key="1">
    <citation type="journal article" date="2015" name="Environ. Microbiol.">
        <title>Genome analyses suggest the presence of polyploidy and recent human-driven expansions in eight global populations of the honeybee pathogen Nosema ceranae.</title>
        <authorList>
            <person name="Pelin A."/>
            <person name="Selman M."/>
            <person name="Aris-Brosou S."/>
            <person name="Farinelli L."/>
            <person name="Corradi N."/>
        </authorList>
    </citation>
    <scope>NUCLEOTIDE SEQUENCE [LARGE SCALE GENOMIC DNA]</scope>
    <source>
        <strain evidence="9 10">PA08 1199</strain>
    </source>
</reference>
<organism evidence="9 10">
    <name type="scientific">Vairimorpha ceranae</name>
    <dbReference type="NCBI Taxonomy" id="40302"/>
    <lineage>
        <taxon>Eukaryota</taxon>
        <taxon>Fungi</taxon>
        <taxon>Fungi incertae sedis</taxon>
        <taxon>Microsporidia</taxon>
        <taxon>Nosematidae</taxon>
        <taxon>Vairimorpha</taxon>
    </lineage>
</organism>
<sequence length="268" mass="31464">MSSFIRNAATKKRKTGITVLDKFINTLEPGTIILIKEDEYSFIHNYLLNIFLSEGVCENESRILAVSKNGPVEIYQVDNEKVCDEQLSKMYIAWRYNNLRPDKSDCKFLLTDKLDYRHDLMAKNDITVDNIIERLNSCSNYRVALFSLFSPSYKVNNIYQALYNIRKAVRLHGHVCMISIPTFFYDKVIFDQYFDIVMSLDSNFFTNLLPNYKAIIHFEKITFLNKIRENNTDTYKFGIKFYKNKLVIEKIDIPPVDIEQPSIDCRSF</sequence>
<evidence type="ECO:0000256" key="3">
    <source>
        <dbReference type="ARBA" id="ARBA00005043"/>
    </source>
</evidence>
<dbReference type="GO" id="GO:0005737">
    <property type="term" value="C:cytoplasm"/>
    <property type="evidence" value="ECO:0007669"/>
    <property type="project" value="UniProtKB-SubCell"/>
</dbReference>
<evidence type="ECO:0000256" key="4">
    <source>
        <dbReference type="ARBA" id="ARBA00007573"/>
    </source>
</evidence>
<gene>
    <name evidence="9" type="ORF">AAJ76_1900051261</name>
</gene>
<comment type="pathway">
    <text evidence="3">tRNA modification; 5-methoxycarbonylmethyl-2-thiouridine-tRNA biosynthesis.</text>
</comment>
<dbReference type="InterPro" id="IPR008728">
    <property type="entry name" value="Elongator_complex_protein_4"/>
</dbReference>
<evidence type="ECO:0000256" key="5">
    <source>
        <dbReference type="ARBA" id="ARBA00020265"/>
    </source>
</evidence>
<dbReference type="GeneID" id="36319283"/>
<dbReference type="VEuPathDB" id="MicrosporidiaDB:AAJ76_1900051261"/>
<comment type="subcellular location">
    <subcellularLocation>
        <location evidence="2">Cytoplasm</location>
    </subcellularLocation>
    <subcellularLocation>
        <location evidence="1">Nucleus</location>
    </subcellularLocation>
</comment>
<accession>A0A0F9WDK0</accession>
<evidence type="ECO:0000256" key="6">
    <source>
        <dbReference type="ARBA" id="ARBA00022490"/>
    </source>
</evidence>
<keyword evidence="10" id="KW-1185">Reference proteome</keyword>
<dbReference type="Pfam" id="PF05625">
    <property type="entry name" value="PAXNEB"/>
    <property type="match status" value="2"/>
</dbReference>
<comment type="caution">
    <text evidence="9">The sequence shown here is derived from an EMBL/GenBank/DDBJ whole genome shotgun (WGS) entry which is preliminary data.</text>
</comment>
<comment type="similarity">
    <text evidence="4">Belongs to the ELP4 family.</text>
</comment>
<dbReference type="RefSeq" id="XP_024331258.1">
    <property type="nucleotide sequence ID" value="XM_024474366.1"/>
</dbReference>
<dbReference type="AlphaFoldDB" id="A0A0F9WDK0"/>
<evidence type="ECO:0000256" key="2">
    <source>
        <dbReference type="ARBA" id="ARBA00004496"/>
    </source>
</evidence>
<dbReference type="Proteomes" id="UP000034350">
    <property type="component" value="Unassembled WGS sequence"/>
</dbReference>
<evidence type="ECO:0000313" key="10">
    <source>
        <dbReference type="Proteomes" id="UP000034350"/>
    </source>
</evidence>
<evidence type="ECO:0000256" key="8">
    <source>
        <dbReference type="ARBA" id="ARBA00023242"/>
    </source>
</evidence>
<evidence type="ECO:0000256" key="1">
    <source>
        <dbReference type="ARBA" id="ARBA00004123"/>
    </source>
</evidence>
<keyword evidence="6" id="KW-0963">Cytoplasm</keyword>
<keyword evidence="8" id="KW-0539">Nucleus</keyword>
<dbReference type="GO" id="GO:0033588">
    <property type="term" value="C:elongator holoenzyme complex"/>
    <property type="evidence" value="ECO:0007669"/>
    <property type="project" value="InterPro"/>
</dbReference>
<dbReference type="OrthoDB" id="289162at2759"/>